<dbReference type="Gene3D" id="3.80.10.10">
    <property type="entry name" value="Ribonuclease Inhibitor"/>
    <property type="match status" value="1"/>
</dbReference>
<dbReference type="OrthoDB" id="3217549at2759"/>
<dbReference type="EMBL" id="LUEZ02000080">
    <property type="protein sequence ID" value="RDB19463.1"/>
    <property type="molecule type" value="Genomic_DNA"/>
</dbReference>
<sequence>MSVTPVIYSGHAGEQDANIMEQHSSSSCGSAGHFPGQPRGHLIYRIPSELWGEVFRHYLNKPNNGTPESYTSTPKLSLATTLTTKNDPFLLGHVCRDWRAMTIDMPTLWSSLAVILPSKSSFMVPLVSLWLSRTKDCPLTLSLTHNTFNNTPDATVNEILSLFLLRVPQWWRINFVFHGQLDEGVYDKLRHFPAEFAKILESVRFEASDWKHTLTDEVWSQFHLVTSLRRIDTGPTAYLGFRNSYHVLHWSKLTHIKMNLDFELDANEFLEFLEQCGELVELDCLIRPPSESSLRPRHVEIPKLRILKLQVDGNAPGPLLRRIKLPSLVSLDIVHVFDSPREDPQPRLTYLADLLTRSECVLENLSMYDAGLAEDELLKFLSSRVAQCLISLELKTGCYVRDRTIKFLTHAEGQLKCLPKLKELRLPRCATSKGVLSRMFISRSPQLKIQQTRNTPGISLRYGSEYLETPKAVEELRVRLPPDPEATSDNLLLMLYTDVPQQ</sequence>
<evidence type="ECO:0008006" key="3">
    <source>
        <dbReference type="Google" id="ProtNLM"/>
    </source>
</evidence>
<organism evidence="1 2">
    <name type="scientific">Hypsizygus marmoreus</name>
    <name type="common">White beech mushroom</name>
    <name type="synonym">Agaricus marmoreus</name>
    <dbReference type="NCBI Taxonomy" id="39966"/>
    <lineage>
        <taxon>Eukaryota</taxon>
        <taxon>Fungi</taxon>
        <taxon>Dikarya</taxon>
        <taxon>Basidiomycota</taxon>
        <taxon>Agaricomycotina</taxon>
        <taxon>Agaricomycetes</taxon>
        <taxon>Agaricomycetidae</taxon>
        <taxon>Agaricales</taxon>
        <taxon>Tricholomatineae</taxon>
        <taxon>Lyophyllaceae</taxon>
        <taxon>Hypsizygus</taxon>
    </lineage>
</organism>
<dbReference type="AlphaFoldDB" id="A0A369JIB6"/>
<protein>
    <recommendedName>
        <fullName evidence="3">F-box domain-containing protein</fullName>
    </recommendedName>
</protein>
<proteinExistence type="predicted"/>
<dbReference type="SUPFAM" id="SSF52047">
    <property type="entry name" value="RNI-like"/>
    <property type="match status" value="1"/>
</dbReference>
<dbReference type="InParanoid" id="A0A369JIB6"/>
<dbReference type="InterPro" id="IPR032675">
    <property type="entry name" value="LRR_dom_sf"/>
</dbReference>
<gene>
    <name evidence="1" type="ORF">Hypma_013682</name>
</gene>
<reference evidence="1" key="1">
    <citation type="submission" date="2018-04" db="EMBL/GenBank/DDBJ databases">
        <title>Whole genome sequencing of Hypsizygus marmoreus.</title>
        <authorList>
            <person name="Choi I.-G."/>
            <person name="Min B."/>
            <person name="Kim J.-G."/>
            <person name="Kim S."/>
            <person name="Oh Y.-L."/>
            <person name="Kong W.-S."/>
            <person name="Park H."/>
            <person name="Jeong J."/>
            <person name="Song E.-S."/>
        </authorList>
    </citation>
    <scope>NUCLEOTIDE SEQUENCE [LARGE SCALE GENOMIC DNA]</scope>
    <source>
        <strain evidence="1">51987-8</strain>
    </source>
</reference>
<evidence type="ECO:0000313" key="2">
    <source>
        <dbReference type="Proteomes" id="UP000076154"/>
    </source>
</evidence>
<accession>A0A369JIB6</accession>
<keyword evidence="2" id="KW-1185">Reference proteome</keyword>
<evidence type="ECO:0000313" key="1">
    <source>
        <dbReference type="EMBL" id="RDB19463.1"/>
    </source>
</evidence>
<dbReference type="Proteomes" id="UP000076154">
    <property type="component" value="Unassembled WGS sequence"/>
</dbReference>
<name>A0A369JIB6_HYPMA</name>
<comment type="caution">
    <text evidence="1">The sequence shown here is derived from an EMBL/GenBank/DDBJ whole genome shotgun (WGS) entry which is preliminary data.</text>
</comment>